<dbReference type="Gene3D" id="2.160.20.10">
    <property type="entry name" value="Single-stranded right-handed beta-helix, Pectin lyase-like"/>
    <property type="match status" value="1"/>
</dbReference>
<dbReference type="GO" id="GO:0005576">
    <property type="term" value="C:extracellular region"/>
    <property type="evidence" value="ECO:0007669"/>
    <property type="project" value="UniProtKB-SubCell"/>
</dbReference>
<dbReference type="InterPro" id="IPR012334">
    <property type="entry name" value="Pectin_lyas_fold"/>
</dbReference>
<dbReference type="InterPro" id="IPR002022">
    <property type="entry name" value="Pec_lyase"/>
</dbReference>
<keyword evidence="2" id="KW-0119">Carbohydrate metabolism</keyword>
<keyword evidence="2" id="KW-0964">Secreted</keyword>
<evidence type="ECO:0000256" key="2">
    <source>
        <dbReference type="RuleBase" id="RU361173"/>
    </source>
</evidence>
<evidence type="ECO:0000256" key="3">
    <source>
        <dbReference type="SAM" id="MobiDB-lite"/>
    </source>
</evidence>
<dbReference type="SUPFAM" id="SSF51126">
    <property type="entry name" value="Pectin lyase-like"/>
    <property type="match status" value="1"/>
</dbReference>
<reference evidence="5 6" key="1">
    <citation type="submission" date="2018-08" db="EMBL/GenBank/DDBJ databases">
        <title>The first complete genome of Treponema rectale (CHPAT), a commensal spirochete of the bovine rectum.</title>
        <authorList>
            <person name="Staton G.J."/>
            <person name="Clegg S.R."/>
            <person name="Carter S.D."/>
            <person name="Radford A.D."/>
            <person name="Darby A."/>
            <person name="Hall N."/>
            <person name="Birtles R.J."/>
            <person name="Evans N.J."/>
        </authorList>
    </citation>
    <scope>NUCLEOTIDE SEQUENCE [LARGE SCALE GENOMIC DNA]</scope>
    <source>
        <strain evidence="5 6">CHPA</strain>
    </source>
</reference>
<dbReference type="AlphaFoldDB" id="A0A7M1XHQ2"/>
<dbReference type="GO" id="GO:0000272">
    <property type="term" value="P:polysaccharide catabolic process"/>
    <property type="evidence" value="ECO:0007669"/>
    <property type="project" value="UniProtKB-KW"/>
</dbReference>
<accession>A0A7M1XHQ2</accession>
<keyword evidence="1 2" id="KW-0456">Lyase</keyword>
<name>A0A7M1XHQ2_9SPIR</name>
<dbReference type="GO" id="GO:0016829">
    <property type="term" value="F:lyase activity"/>
    <property type="evidence" value="ECO:0007669"/>
    <property type="project" value="UniProtKB-KW"/>
</dbReference>
<evidence type="ECO:0000313" key="6">
    <source>
        <dbReference type="Proteomes" id="UP000593591"/>
    </source>
</evidence>
<comment type="subcellular location">
    <subcellularLocation>
        <location evidence="2">Secreted</location>
    </subcellularLocation>
</comment>
<feature type="region of interest" description="Disordered" evidence="3">
    <location>
        <begin position="70"/>
        <end position="90"/>
    </location>
</feature>
<comment type="similarity">
    <text evidence="2">Belongs to the polysaccharide lyase 1 family.</text>
</comment>
<evidence type="ECO:0000256" key="1">
    <source>
        <dbReference type="ARBA" id="ARBA00023239"/>
    </source>
</evidence>
<dbReference type="SMART" id="SM00656">
    <property type="entry name" value="Amb_all"/>
    <property type="match status" value="1"/>
</dbReference>
<dbReference type="KEGG" id="trc:DYE49_00120"/>
<dbReference type="InterPro" id="IPR011050">
    <property type="entry name" value="Pectin_lyase_fold/virulence"/>
</dbReference>
<dbReference type="Pfam" id="PF00544">
    <property type="entry name" value="Pectate_lyase_4"/>
    <property type="match status" value="1"/>
</dbReference>
<sequence length="619" mass="68977">MTLLASEFMNRKRLLVLFILPLISGCRLDSTSSISESVTTSNTSSITSSESSVASPCFVSTSSVEEKDSVFSSIDSESHENSSKIENSSFEESSSSNMNFQVVKLDSLNEKIALFFSGDKPKEVYYSLDGETEIKVDEELIYDEEIFIPGLKKGSYTLRIVDDQNEEMVLSSIEVSEIDRSGYAHFHLAADSGFGGYKDDGTLKDDAQVIYVNDNNKNTVQLKIGNNTYTGLVNILNHSKNLTTPVVIRFMDTIKTNQFKLKSVEEGKEPFDDVNYFYNEKEDTYTELNGLASKIWAPSTIDVDRAKQGGVTEVSTVSKSKDTDSAFNNCKVANVSNMTIEGVSSNAGLLNWGFTFQKCAFIELRNLTFSDYTEDACSFEGSQGNYNKSTGVVEKTLDTNYQGYFLHHCTFNRGKNNWDLTQEQDKHDGDGSADLKKLSNVTFAYNHFNNCHKTGLIGGGNEQMTRNVTFHHNYYENCQSRLPLGRQVNLHCYNNYYLNCGNCQDMRANSFTFSEANYFENCTSPQLATSDSVFSSTIIKSYQDVIVNVSKASQASVALTREQSFTANCCPDGENDYSNFDTSSSLFYYDEVNKVSNVSLLESASNSKTTCMTLSGSYH</sequence>
<dbReference type="EMBL" id="CP031517">
    <property type="protein sequence ID" value="QOS38944.1"/>
    <property type="molecule type" value="Genomic_DNA"/>
</dbReference>
<proteinExistence type="inferred from homology"/>
<evidence type="ECO:0000259" key="4">
    <source>
        <dbReference type="SMART" id="SM00656"/>
    </source>
</evidence>
<dbReference type="Proteomes" id="UP000593591">
    <property type="component" value="Chromosome"/>
</dbReference>
<evidence type="ECO:0000313" key="5">
    <source>
        <dbReference type="EMBL" id="QOS38944.1"/>
    </source>
</evidence>
<protein>
    <recommendedName>
        <fullName evidence="4">Pectate lyase domain-containing protein</fullName>
    </recommendedName>
</protein>
<feature type="domain" description="Pectate lyase" evidence="4">
    <location>
        <begin position="290"/>
        <end position="525"/>
    </location>
</feature>
<gene>
    <name evidence="5" type="ORF">DYE49_00120</name>
</gene>
<organism evidence="5 6">
    <name type="scientific">Treponema rectale</name>
    <dbReference type="NCBI Taxonomy" id="744512"/>
    <lineage>
        <taxon>Bacteria</taxon>
        <taxon>Pseudomonadati</taxon>
        <taxon>Spirochaetota</taxon>
        <taxon>Spirochaetia</taxon>
        <taxon>Spirochaetales</taxon>
        <taxon>Treponemataceae</taxon>
        <taxon>Treponema</taxon>
    </lineage>
</organism>
<keyword evidence="2" id="KW-0624">Polysaccharide degradation</keyword>